<evidence type="ECO:0000259" key="23">
    <source>
        <dbReference type="PROSITE" id="PS50970"/>
    </source>
</evidence>
<evidence type="ECO:0000256" key="19">
    <source>
        <dbReference type="PIRSR" id="PIRSR000381-1"/>
    </source>
</evidence>
<gene>
    <name evidence="27" type="ORF">A2625_04925</name>
</gene>
<feature type="binding site" evidence="20">
    <location>
        <position position="764"/>
    </location>
    <ligand>
        <name>methylcob(III)alamin</name>
        <dbReference type="ChEBI" id="CHEBI:28115"/>
    </ligand>
</feature>
<feature type="binding site" evidence="19 21">
    <location>
        <position position="270"/>
    </location>
    <ligand>
        <name>Zn(2+)</name>
        <dbReference type="ChEBI" id="CHEBI:29105"/>
    </ligand>
</feature>
<keyword evidence="13 19" id="KW-0479">Metal-binding</keyword>
<feature type="binding site" evidence="20">
    <location>
        <position position="809"/>
    </location>
    <ligand>
        <name>methylcob(III)alamin</name>
        <dbReference type="ChEBI" id="CHEBI:28115"/>
    </ligand>
</feature>
<feature type="binding site" evidence="19 21">
    <location>
        <position position="271"/>
    </location>
    <ligand>
        <name>Zn(2+)</name>
        <dbReference type="ChEBI" id="CHEBI:29105"/>
    </ligand>
</feature>
<keyword evidence="10 19" id="KW-0846">Cobalamin</keyword>
<dbReference type="InterPro" id="IPR011005">
    <property type="entry name" value="Dihydropteroate_synth-like_sf"/>
</dbReference>
<dbReference type="PROSITE" id="PS51332">
    <property type="entry name" value="B12_BINDING"/>
    <property type="match status" value="1"/>
</dbReference>
<dbReference type="SUPFAM" id="SSF52242">
    <property type="entry name" value="Cobalamin (vitamin B12)-binding domain"/>
    <property type="match status" value="1"/>
</dbReference>
<dbReference type="PROSITE" id="PS51337">
    <property type="entry name" value="B12_BINDING_NTER"/>
    <property type="match status" value="1"/>
</dbReference>
<dbReference type="GO" id="GO:0046653">
    <property type="term" value="P:tetrahydrofolate metabolic process"/>
    <property type="evidence" value="ECO:0007669"/>
    <property type="project" value="TreeGrafter"/>
</dbReference>
<evidence type="ECO:0000259" key="25">
    <source>
        <dbReference type="PROSITE" id="PS51332"/>
    </source>
</evidence>
<dbReference type="InterPro" id="IPR003759">
    <property type="entry name" value="Cbl-bd_cap"/>
</dbReference>
<evidence type="ECO:0000256" key="5">
    <source>
        <dbReference type="ARBA" id="ARBA00010398"/>
    </source>
</evidence>
<evidence type="ECO:0000256" key="22">
    <source>
        <dbReference type="SAM" id="MobiDB-lite"/>
    </source>
</evidence>
<dbReference type="InterPro" id="IPR036724">
    <property type="entry name" value="Cobalamin-bd_sf"/>
</dbReference>
<evidence type="ECO:0000256" key="21">
    <source>
        <dbReference type="PROSITE-ProRule" id="PRU00333"/>
    </source>
</evidence>
<keyword evidence="9" id="KW-0028">Amino-acid biosynthesis</keyword>
<reference evidence="27 28" key="1">
    <citation type="journal article" date="2016" name="Nat. Commun.">
        <title>Thousands of microbial genomes shed light on interconnected biogeochemical processes in an aquifer system.</title>
        <authorList>
            <person name="Anantharaman K."/>
            <person name="Brown C.T."/>
            <person name="Hug L.A."/>
            <person name="Sharon I."/>
            <person name="Castelle C.J."/>
            <person name="Probst A.J."/>
            <person name="Thomas B.C."/>
            <person name="Singh A."/>
            <person name="Wilkins M.J."/>
            <person name="Karaoz U."/>
            <person name="Brodie E.L."/>
            <person name="Williams K.H."/>
            <person name="Hubbard S.S."/>
            <person name="Banfield J.F."/>
        </authorList>
    </citation>
    <scope>NUCLEOTIDE SEQUENCE [LARGE SCALE GENOMIC DNA]</scope>
</reference>
<evidence type="ECO:0000256" key="1">
    <source>
        <dbReference type="ARBA" id="ARBA00001700"/>
    </source>
</evidence>
<dbReference type="UniPathway" id="UPA00051">
    <property type="reaction ID" value="UER00081"/>
</dbReference>
<dbReference type="Proteomes" id="UP000178724">
    <property type="component" value="Unassembled WGS sequence"/>
</dbReference>
<evidence type="ECO:0000256" key="3">
    <source>
        <dbReference type="ARBA" id="ARBA00001956"/>
    </source>
</evidence>
<name>A0A1F4Q2F5_UNCSA</name>
<evidence type="ECO:0000256" key="13">
    <source>
        <dbReference type="ARBA" id="ARBA00022723"/>
    </source>
</evidence>
<dbReference type="Pfam" id="PF02574">
    <property type="entry name" value="S-methyl_trans"/>
    <property type="match status" value="1"/>
</dbReference>
<evidence type="ECO:0000259" key="24">
    <source>
        <dbReference type="PROSITE" id="PS50972"/>
    </source>
</evidence>
<keyword evidence="8 21" id="KW-0489">Methyltransferase</keyword>
<feature type="binding site" evidence="19 21">
    <location>
        <position position="205"/>
    </location>
    <ligand>
        <name>Zn(2+)</name>
        <dbReference type="ChEBI" id="CHEBI:29105"/>
    </ligand>
</feature>
<comment type="cofactor">
    <cofactor evidence="2 21">
        <name>Zn(2+)</name>
        <dbReference type="ChEBI" id="CHEBI:29105"/>
    </cofactor>
</comment>
<accession>A0A1F4Q2F5</accession>
<dbReference type="EC" id="2.1.1.13" evidence="6"/>
<dbReference type="SUPFAM" id="SSF47644">
    <property type="entry name" value="Methionine synthase domain"/>
    <property type="match status" value="1"/>
</dbReference>
<evidence type="ECO:0000256" key="12">
    <source>
        <dbReference type="ARBA" id="ARBA00022691"/>
    </source>
</evidence>
<evidence type="ECO:0000256" key="8">
    <source>
        <dbReference type="ARBA" id="ARBA00022603"/>
    </source>
</evidence>
<dbReference type="Pfam" id="PF00809">
    <property type="entry name" value="Pterin_bind"/>
    <property type="match status" value="1"/>
</dbReference>
<dbReference type="Pfam" id="PF02310">
    <property type="entry name" value="B12-binding"/>
    <property type="match status" value="1"/>
</dbReference>
<evidence type="ECO:0000313" key="28">
    <source>
        <dbReference type="Proteomes" id="UP000178724"/>
    </source>
</evidence>
<feature type="domain" description="B12-binding" evidence="25">
    <location>
        <begin position="702"/>
        <end position="825"/>
    </location>
</feature>
<comment type="similarity">
    <text evidence="5">Belongs to the vitamin-B12 dependent methionine synthase family.</text>
</comment>
<dbReference type="CDD" id="cd02070">
    <property type="entry name" value="corrinoid_protein_B12-BD"/>
    <property type="match status" value="1"/>
</dbReference>
<dbReference type="InterPro" id="IPR000489">
    <property type="entry name" value="Pterin-binding_dom"/>
</dbReference>
<sequence>MSFLEEISKKILVMDGAMGTQLMDRGVRPEDCFDAVNIKKPEIVLAVHKAYVEAGADIIETNTFGANRIKLLDYGFEKKVHEINVAAAQLARKAIGAKGFVCGSMGPLGKMLDPLGEVTFDQAYEAFAEQAKALEEGGADVVSIETISDLQEMRAAVIAVKTETKLPVIASLTYDDGEKTVYGTTPEVAVAVLEPLGIDIISANCSTGPDGILRIAKRYLAATDLPVMVMPNAGMPELVGNQAIYKMTPKQFAAYAKKFVELGVRIVGGCCGTNPGHIRAVKSAVSPHPPTPSPSGRGGEEEPRRSAAGSSAFASRTKVVEVKSGVPLLIGERINPTGRPAFQAEIKAGKTRIIRQEAQTQTKAGADLLDVNVSVPDVQESGAMHEAVKAVSAASEQPLCLDSPNYAAMEAGLKTFCGRVLLNSVNGKKESIDKVIPLAKKYGAAIIALALDEKGLPQTADERVSIAERIVMSAVDKGISKNDIFVDCLVMTAGVGIAGCLETLKAIPKVKEILGVKTVLGISNVSHGLPERSKLNALYFQLAVSYGLDAAIVDVTDAEIRKTIKGYGVRGKGYGDREELLKEFKAAVEKVRRSGKPAEKRMKEISLSEYRKAGLSGYQDVRKAVIAGDSELVEALVRLALEKKMNPQRIIDQGLLPGMEVVGKKFNKKEYFLPQVIESAEAMTRGFQLCKEKIPKGKIKVAGKVLLATVKGDIHDIGKNIVKMMLENNGFAIIDLGKDVPPEKIIEAAKKERPNVIALSALLTTTMVEMGVVKEALEKAKLNIPLLVGGAVVTKGYADRIGAVYSLDAVGAVALAKKIMKAAKK</sequence>
<dbReference type="InterPro" id="IPR036594">
    <property type="entry name" value="Meth_synthase_dom"/>
</dbReference>
<dbReference type="PANTHER" id="PTHR45833">
    <property type="entry name" value="METHIONINE SYNTHASE"/>
    <property type="match status" value="1"/>
</dbReference>
<organism evidence="27 28">
    <name type="scientific">candidate division WOR-1 bacterium RIFCSPHIGHO2_01_FULL_53_15</name>
    <dbReference type="NCBI Taxonomy" id="1802564"/>
    <lineage>
        <taxon>Bacteria</taxon>
        <taxon>Bacillati</taxon>
        <taxon>Saganbacteria</taxon>
    </lineage>
</organism>
<dbReference type="InterPro" id="IPR050554">
    <property type="entry name" value="Met_Synthase/Corrinoid"/>
</dbReference>
<dbReference type="Gene3D" id="1.10.1240.10">
    <property type="entry name" value="Methionine synthase domain"/>
    <property type="match status" value="1"/>
</dbReference>
<dbReference type="InterPro" id="IPR036589">
    <property type="entry name" value="HCY_dom_sf"/>
</dbReference>
<dbReference type="PANTHER" id="PTHR45833:SF1">
    <property type="entry name" value="METHIONINE SYNTHASE"/>
    <property type="match status" value="1"/>
</dbReference>
<evidence type="ECO:0000256" key="18">
    <source>
        <dbReference type="ARBA" id="ARBA00031040"/>
    </source>
</evidence>
<dbReference type="PIRSF" id="PIRSF000381">
    <property type="entry name" value="MetH"/>
    <property type="match status" value="1"/>
</dbReference>
<proteinExistence type="inferred from homology"/>
<evidence type="ECO:0000256" key="7">
    <source>
        <dbReference type="ARBA" id="ARBA00013998"/>
    </source>
</evidence>
<comment type="cofactor">
    <cofactor evidence="3 19">
        <name>methylcob(III)alamin</name>
        <dbReference type="ChEBI" id="CHEBI:28115"/>
    </cofactor>
</comment>
<dbReference type="SUPFAM" id="SSF51717">
    <property type="entry name" value="Dihydropteroate synthetase-like"/>
    <property type="match status" value="1"/>
</dbReference>
<feature type="region of interest" description="Disordered" evidence="22">
    <location>
        <begin position="281"/>
        <end position="313"/>
    </location>
</feature>
<evidence type="ECO:0000313" key="27">
    <source>
        <dbReference type="EMBL" id="OGB90135.1"/>
    </source>
</evidence>
<feature type="domain" description="B12-binding N-terminal" evidence="26">
    <location>
        <begin position="608"/>
        <end position="702"/>
    </location>
</feature>
<dbReference type="Gene3D" id="3.20.20.20">
    <property type="entry name" value="Dihydropteroate synthase-like"/>
    <property type="match status" value="1"/>
</dbReference>
<dbReference type="SMART" id="SM01018">
    <property type="entry name" value="B12-binding_2"/>
    <property type="match status" value="1"/>
</dbReference>
<keyword evidence="15" id="KW-0486">Methionine biosynthesis</keyword>
<evidence type="ECO:0000256" key="17">
    <source>
        <dbReference type="ARBA" id="ARBA00025552"/>
    </source>
</evidence>
<evidence type="ECO:0000256" key="16">
    <source>
        <dbReference type="ARBA" id="ARBA00023285"/>
    </source>
</evidence>
<evidence type="ECO:0000256" key="4">
    <source>
        <dbReference type="ARBA" id="ARBA00005178"/>
    </source>
</evidence>
<evidence type="ECO:0000256" key="2">
    <source>
        <dbReference type="ARBA" id="ARBA00001947"/>
    </source>
</evidence>
<feature type="binding site" description="axial binding residue" evidence="19">
    <location>
        <position position="715"/>
    </location>
    <ligand>
        <name>methylcob(III)alamin</name>
        <dbReference type="ChEBI" id="CHEBI:28115"/>
    </ligand>
    <ligandPart>
        <name>Co</name>
        <dbReference type="ChEBI" id="CHEBI:27638"/>
    </ligandPart>
</feature>
<feature type="domain" description="Pterin-binding" evidence="24">
    <location>
        <begin position="327"/>
        <end position="582"/>
    </location>
</feature>
<keyword evidence="14 19" id="KW-0862">Zinc</keyword>
<feature type="binding site" evidence="20">
    <location>
        <begin position="712"/>
        <end position="716"/>
    </location>
    <ligand>
        <name>methylcob(III)alamin</name>
        <dbReference type="ChEBI" id="CHEBI:28115"/>
    </ligand>
</feature>
<dbReference type="InterPro" id="IPR011822">
    <property type="entry name" value="MetH"/>
</dbReference>
<dbReference type="GO" id="GO:0005829">
    <property type="term" value="C:cytosol"/>
    <property type="evidence" value="ECO:0007669"/>
    <property type="project" value="TreeGrafter"/>
</dbReference>
<evidence type="ECO:0000256" key="10">
    <source>
        <dbReference type="ARBA" id="ARBA00022628"/>
    </source>
</evidence>
<dbReference type="Gene3D" id="3.20.20.330">
    <property type="entry name" value="Homocysteine-binding-like domain"/>
    <property type="match status" value="1"/>
</dbReference>
<evidence type="ECO:0000256" key="9">
    <source>
        <dbReference type="ARBA" id="ARBA00022605"/>
    </source>
</evidence>
<dbReference type="GO" id="GO:0008270">
    <property type="term" value="F:zinc ion binding"/>
    <property type="evidence" value="ECO:0007669"/>
    <property type="project" value="InterPro"/>
</dbReference>
<dbReference type="PROSITE" id="PS50970">
    <property type="entry name" value="HCY"/>
    <property type="match status" value="1"/>
</dbReference>
<comment type="catalytic activity">
    <reaction evidence="1">
        <text>(6S)-5-methyl-5,6,7,8-tetrahydrofolate + L-homocysteine = (6S)-5,6,7,8-tetrahydrofolate + L-methionine</text>
        <dbReference type="Rhea" id="RHEA:11172"/>
        <dbReference type="ChEBI" id="CHEBI:18608"/>
        <dbReference type="ChEBI" id="CHEBI:57453"/>
        <dbReference type="ChEBI" id="CHEBI:57844"/>
        <dbReference type="ChEBI" id="CHEBI:58199"/>
        <dbReference type="EC" id="2.1.1.13"/>
    </reaction>
</comment>
<dbReference type="SUPFAM" id="SSF82282">
    <property type="entry name" value="Homocysteine S-methyltransferase"/>
    <property type="match status" value="1"/>
</dbReference>
<dbReference type="AlphaFoldDB" id="A0A1F4Q2F5"/>
<dbReference type="GO" id="GO:0031419">
    <property type="term" value="F:cobalamin binding"/>
    <property type="evidence" value="ECO:0007669"/>
    <property type="project" value="UniProtKB-KW"/>
</dbReference>
<evidence type="ECO:0000256" key="20">
    <source>
        <dbReference type="PIRSR" id="PIRSR000381-2"/>
    </source>
</evidence>
<evidence type="ECO:0000256" key="6">
    <source>
        <dbReference type="ARBA" id="ARBA00012032"/>
    </source>
</evidence>
<comment type="caution">
    <text evidence="27">The sequence shown here is derived from an EMBL/GenBank/DDBJ whole genome shotgun (WGS) entry which is preliminary data.</text>
</comment>
<dbReference type="InterPro" id="IPR003726">
    <property type="entry name" value="HCY_dom"/>
</dbReference>
<keyword evidence="11 21" id="KW-0808">Transferase</keyword>
<dbReference type="InterPro" id="IPR006158">
    <property type="entry name" value="Cobalamin-bd"/>
</dbReference>
<evidence type="ECO:0000259" key="26">
    <source>
        <dbReference type="PROSITE" id="PS51337"/>
    </source>
</evidence>
<evidence type="ECO:0000256" key="15">
    <source>
        <dbReference type="ARBA" id="ARBA00023167"/>
    </source>
</evidence>
<comment type="function">
    <text evidence="17">Catalyzes the transfer of a methyl group from methyl-cobalamin to homocysteine, yielding enzyme-bound cob(I)alamin and methionine. Subsequently, remethylates the cofactor using methyltetrahydrofolate.</text>
</comment>
<feature type="binding site" evidence="20">
    <location>
        <position position="760"/>
    </location>
    <ligand>
        <name>methylcob(III)alamin</name>
        <dbReference type="ChEBI" id="CHEBI:28115"/>
    </ligand>
</feature>
<evidence type="ECO:0000256" key="14">
    <source>
        <dbReference type="ARBA" id="ARBA00022833"/>
    </source>
</evidence>
<evidence type="ECO:0000256" key="11">
    <source>
        <dbReference type="ARBA" id="ARBA00022679"/>
    </source>
</evidence>
<dbReference type="GO" id="GO:0050667">
    <property type="term" value="P:homocysteine metabolic process"/>
    <property type="evidence" value="ECO:0007669"/>
    <property type="project" value="TreeGrafter"/>
</dbReference>
<dbReference type="GO" id="GO:0008705">
    <property type="term" value="F:methionine synthase activity"/>
    <property type="evidence" value="ECO:0007669"/>
    <property type="project" value="UniProtKB-EC"/>
</dbReference>
<keyword evidence="12" id="KW-0949">S-adenosyl-L-methionine</keyword>
<dbReference type="PROSITE" id="PS50972">
    <property type="entry name" value="PTERIN_BINDING"/>
    <property type="match status" value="1"/>
</dbReference>
<dbReference type="EMBL" id="METM01000015">
    <property type="protein sequence ID" value="OGB90135.1"/>
    <property type="molecule type" value="Genomic_DNA"/>
</dbReference>
<dbReference type="Gene3D" id="3.40.50.280">
    <property type="entry name" value="Cobalamin-binding domain"/>
    <property type="match status" value="1"/>
</dbReference>
<feature type="domain" description="Hcy-binding" evidence="23">
    <location>
        <begin position="1"/>
        <end position="285"/>
    </location>
</feature>
<comment type="pathway">
    <text evidence="4">Amino-acid biosynthesis; L-methionine biosynthesis via de novo pathway; L-methionine from L-homocysteine (MetH route): step 1/1.</text>
</comment>
<protein>
    <recommendedName>
        <fullName evidence="7">Methionine synthase</fullName>
        <ecNumber evidence="6">2.1.1.13</ecNumber>
    </recommendedName>
    <alternativeName>
        <fullName evidence="18">5-methyltetrahydrofolate--homocysteine methyltransferase</fullName>
    </alternativeName>
</protein>
<dbReference type="GO" id="GO:0032259">
    <property type="term" value="P:methylation"/>
    <property type="evidence" value="ECO:0007669"/>
    <property type="project" value="UniProtKB-KW"/>
</dbReference>
<keyword evidence="16" id="KW-0170">Cobalt</keyword>
<dbReference type="Pfam" id="PF02607">
    <property type="entry name" value="B12-binding_2"/>
    <property type="match status" value="1"/>
</dbReference>